<name>A0A0M0F7U0_CELCE</name>
<feature type="transmembrane region" description="Helical" evidence="1">
    <location>
        <begin position="86"/>
        <end position="106"/>
    </location>
</feature>
<evidence type="ECO:0000313" key="3">
    <source>
        <dbReference type="Proteomes" id="UP000037387"/>
    </source>
</evidence>
<keyword evidence="3" id="KW-1185">Reference proteome</keyword>
<gene>
    <name evidence="2" type="ORF">M768_11950</name>
</gene>
<dbReference type="AlphaFoldDB" id="A0A0M0F7U0"/>
<sequence>MEAGHQHGGGGVVTYEELRIETRRDRKRNFKRTPRVLFGSVCDDEMIRRLVHEGIDRENWARASVAADKAVDDATTHAMVRPALSIAIWVATAAIALGGVQIALTLSPTSTDPRALQASGLAIIGFFVGAVASVALGIWFATESRKQTADRHNAVAWRCALAKALVHGPVVAEGAQPGMRDGKRSPGLFAWFCWPRSR</sequence>
<accession>A0A0M0F7U0</accession>
<protein>
    <submittedName>
        <fullName evidence="2">Uncharacterized protein</fullName>
    </submittedName>
</protein>
<evidence type="ECO:0000313" key="2">
    <source>
        <dbReference type="EMBL" id="KON73649.1"/>
    </source>
</evidence>
<organism evidence="2 3">
    <name type="scientific">Cellulosimicrobium cellulans F16</name>
    <dbReference type="NCBI Taxonomy" id="1350482"/>
    <lineage>
        <taxon>Bacteria</taxon>
        <taxon>Bacillati</taxon>
        <taxon>Actinomycetota</taxon>
        <taxon>Actinomycetes</taxon>
        <taxon>Micrococcales</taxon>
        <taxon>Promicromonosporaceae</taxon>
        <taxon>Cellulosimicrobium</taxon>
    </lineage>
</organism>
<dbReference type="Proteomes" id="UP000037387">
    <property type="component" value="Unassembled WGS sequence"/>
</dbReference>
<comment type="caution">
    <text evidence="2">The sequence shown here is derived from an EMBL/GenBank/DDBJ whole genome shotgun (WGS) entry which is preliminary data.</text>
</comment>
<proteinExistence type="predicted"/>
<dbReference type="PATRIC" id="fig|1350482.3.peg.2407"/>
<keyword evidence="1" id="KW-0812">Transmembrane</keyword>
<dbReference type="EMBL" id="ATNL01000008">
    <property type="protein sequence ID" value="KON73649.1"/>
    <property type="molecule type" value="Genomic_DNA"/>
</dbReference>
<keyword evidence="1" id="KW-0472">Membrane</keyword>
<feature type="transmembrane region" description="Helical" evidence="1">
    <location>
        <begin position="118"/>
        <end position="141"/>
    </location>
</feature>
<keyword evidence="1" id="KW-1133">Transmembrane helix</keyword>
<reference evidence="2 3" key="1">
    <citation type="journal article" date="2015" name="Sci. Rep.">
        <title>Functional and structural properties of a novel cellulosome-like multienzyme complex: efficient glycoside hydrolysis of water-insoluble 7-xylosyl-10-deacetylpaclitaxel.</title>
        <authorList>
            <person name="Dou T.Y."/>
            <person name="Luan H.W."/>
            <person name="Ge G.B."/>
            <person name="Dong M.M."/>
            <person name="Zou H.F."/>
            <person name="He Y.Q."/>
            <person name="Cui P."/>
            <person name="Wang J.Y."/>
            <person name="Hao D.C."/>
            <person name="Yang S.L."/>
            <person name="Yang L."/>
        </authorList>
    </citation>
    <scope>NUCLEOTIDE SEQUENCE [LARGE SCALE GENOMIC DNA]</scope>
    <source>
        <strain evidence="2 3">F16</strain>
    </source>
</reference>
<evidence type="ECO:0000256" key="1">
    <source>
        <dbReference type="SAM" id="Phobius"/>
    </source>
</evidence>